<reference key="1">
    <citation type="journal article" date="1992" name="J. Biol. Chem.">
        <title>Carbohydrate-binding proteins in bovine kidney have consensus amino acid sequences of annexin family proteins.</title>
        <authorList>
            <person name="Kojima K."/>
            <person name="Ogawa H.K."/>
            <person name="Seno N."/>
            <person name="Yamamoto K."/>
            <person name="Irimura T."/>
            <person name="Osawa T."/>
            <person name="Matsumoto I."/>
        </authorList>
    </citation>
    <scope>PROTEIN SEQUENCE</scope>
</reference>
<accession>Q9TRM1</accession>
<name>Q9TRM1_BOVIN</name>
<sequence>GLGTDEDAIINVLAYRSTAQ</sequence>
<organism>
    <name type="scientific">Bos taurus</name>
    <name type="common">Bovine</name>
    <dbReference type="NCBI Taxonomy" id="9913"/>
    <lineage>
        <taxon>Eukaryota</taxon>
        <taxon>Metazoa</taxon>
        <taxon>Chordata</taxon>
        <taxon>Craniata</taxon>
        <taxon>Vertebrata</taxon>
        <taxon>Euteleostomi</taxon>
        <taxon>Mammalia</taxon>
        <taxon>Eutheria</taxon>
        <taxon>Laurasiatheria</taxon>
        <taxon>Artiodactyla</taxon>
        <taxon>Ruminantia</taxon>
        <taxon>Pecora</taxon>
        <taxon>Bovidae</taxon>
        <taxon>Bovinae</taxon>
        <taxon>Bos</taxon>
    </lineage>
</organism>
<protein>
    <submittedName>
        <fullName>33 kDa CA(2+)-dependent carbohydrate-binding protein</fullName>
    </submittedName>
</protein>
<dbReference type="AlphaFoldDB" id="Q9TRM1"/>
<proteinExistence type="predicted"/>